<organism evidence="9 10">
    <name type="scientific">Candidatus Methylobacter titanis</name>
    <dbReference type="NCBI Taxonomy" id="3053457"/>
    <lineage>
        <taxon>Bacteria</taxon>
        <taxon>Pseudomonadati</taxon>
        <taxon>Pseudomonadota</taxon>
        <taxon>Gammaproteobacteria</taxon>
        <taxon>Methylococcales</taxon>
        <taxon>Methylococcaceae</taxon>
        <taxon>Methylobacter</taxon>
    </lineage>
</organism>
<evidence type="ECO:0000256" key="3">
    <source>
        <dbReference type="ARBA" id="ARBA00022692"/>
    </source>
</evidence>
<evidence type="ECO:0000259" key="8">
    <source>
        <dbReference type="PROSITE" id="PS50887"/>
    </source>
</evidence>
<dbReference type="NCBIfam" id="TIGR00254">
    <property type="entry name" value="GGDEF"/>
    <property type="match status" value="1"/>
</dbReference>
<dbReference type="GO" id="GO:0003824">
    <property type="term" value="F:catalytic activity"/>
    <property type="evidence" value="ECO:0007669"/>
    <property type="project" value="UniProtKB-ARBA"/>
</dbReference>
<dbReference type="PROSITE" id="PS50839">
    <property type="entry name" value="CHASE"/>
    <property type="match status" value="1"/>
</dbReference>
<evidence type="ECO:0000256" key="1">
    <source>
        <dbReference type="ARBA" id="ARBA00001946"/>
    </source>
</evidence>
<name>A0AA43QAE0_9GAMM</name>
<dbReference type="InterPro" id="IPR029787">
    <property type="entry name" value="Nucleotide_cyclase"/>
</dbReference>
<comment type="cofactor">
    <cofactor evidence="1">
        <name>Mg(2+)</name>
        <dbReference type="ChEBI" id="CHEBI:18420"/>
    </cofactor>
</comment>
<dbReference type="PANTHER" id="PTHR46663">
    <property type="entry name" value="DIGUANYLATE CYCLASE DGCT-RELATED"/>
    <property type="match status" value="1"/>
</dbReference>
<dbReference type="PANTHER" id="PTHR46663:SF2">
    <property type="entry name" value="GGDEF DOMAIN-CONTAINING PROTEIN"/>
    <property type="match status" value="1"/>
</dbReference>
<dbReference type="GO" id="GO:0016020">
    <property type="term" value="C:membrane"/>
    <property type="evidence" value="ECO:0007669"/>
    <property type="project" value="UniProtKB-SubCell"/>
</dbReference>
<evidence type="ECO:0000313" key="9">
    <source>
        <dbReference type="EMBL" id="MDI1232258.1"/>
    </source>
</evidence>
<sequence length="529" mass="60258">MTEASGTHKKWENTLLIIFKTKPYWIYSLIFLAWTAVISITMSLVFNKLVLHEAEVAFNQRVMQLHESIELITRDNESILEGFAAYLSAIEYADRESASRYARQILSRYPHVYALEVALIVERHDLAKFIARQKRSWFPSFNVKAVSYGVDGRTKQRVKKKPIYYPIIFIEPMSPNTKQMIGADLDSEPFLRDTLNQSKELQSSVASIPYKLVEGSQGYLLSRPVPDVPGRDYSGRKQAFALLEVNAETIQKNIAFLVKNLDFRLYYASYSSDAPEGLLLHIAASTPNRLEAWLFPKLTAQMKLDSRSQPFAFRVDKQMGWSDLDFPLVIAIGCTSLLFLALLLLFMNTHLRREDQRKVSAKRLLHMATHDALTGLPNRTLLEDRFNQACSRTQRNGLTFSTMFLDLNGFKKVNDTYGHQIGDLLLKTLGGLLNECIRDEDTLSRISGDEFVILLEDTSYANAEKVAHKIHAKLARPVLIQDIELNINLSLGIAVYPNDGTEMSEILRKADARMYKAKEQSKRVMKEGT</sequence>
<comment type="subcellular location">
    <subcellularLocation>
        <location evidence="2">Membrane</location>
    </subcellularLocation>
</comment>
<dbReference type="InterPro" id="IPR006189">
    <property type="entry name" value="CHASE_dom"/>
</dbReference>
<keyword evidence="5 6" id="KW-0472">Membrane</keyword>
<protein>
    <submittedName>
        <fullName evidence="9">Sensor domain-containing diguanylate cyclase</fullName>
    </submittedName>
</protein>
<feature type="transmembrane region" description="Helical" evidence="6">
    <location>
        <begin position="24"/>
        <end position="46"/>
    </location>
</feature>
<evidence type="ECO:0000313" key="10">
    <source>
        <dbReference type="Proteomes" id="UP001160519"/>
    </source>
</evidence>
<keyword evidence="4 6" id="KW-1133">Transmembrane helix</keyword>
<feature type="transmembrane region" description="Helical" evidence="6">
    <location>
        <begin position="326"/>
        <end position="347"/>
    </location>
</feature>
<dbReference type="InterPro" id="IPR043128">
    <property type="entry name" value="Rev_trsase/Diguanyl_cyclase"/>
</dbReference>
<dbReference type="SUPFAM" id="SSF55073">
    <property type="entry name" value="Nucleotide cyclase"/>
    <property type="match status" value="1"/>
</dbReference>
<evidence type="ECO:0000256" key="6">
    <source>
        <dbReference type="SAM" id="Phobius"/>
    </source>
</evidence>
<evidence type="ECO:0000256" key="5">
    <source>
        <dbReference type="ARBA" id="ARBA00023136"/>
    </source>
</evidence>
<dbReference type="Gene3D" id="3.30.70.270">
    <property type="match status" value="1"/>
</dbReference>
<keyword evidence="3 6" id="KW-0812">Transmembrane</keyword>
<reference evidence="9" key="1">
    <citation type="submission" date="2023-01" db="EMBL/GenBank/DDBJ databases">
        <title>Biogeochemical cycle of methane in antarctic sediments.</title>
        <authorList>
            <person name="Roldan D.M."/>
            <person name="Menes R.J."/>
        </authorList>
    </citation>
    <scope>NUCLEOTIDE SEQUENCE [LARGE SCALE GENOMIC DNA]</scope>
    <source>
        <strain evidence="9">K-2018 MAG008</strain>
    </source>
</reference>
<dbReference type="Proteomes" id="UP001160519">
    <property type="component" value="Unassembled WGS sequence"/>
</dbReference>
<dbReference type="EMBL" id="JAQSDF010000070">
    <property type="protein sequence ID" value="MDI1232258.1"/>
    <property type="molecule type" value="Genomic_DNA"/>
</dbReference>
<gene>
    <name evidence="9" type="ORF">PSU93_14030</name>
</gene>
<proteinExistence type="predicted"/>
<evidence type="ECO:0000256" key="4">
    <source>
        <dbReference type="ARBA" id="ARBA00022989"/>
    </source>
</evidence>
<feature type="domain" description="GGDEF" evidence="8">
    <location>
        <begin position="398"/>
        <end position="529"/>
    </location>
</feature>
<dbReference type="Pfam" id="PF03924">
    <property type="entry name" value="CHASE"/>
    <property type="match status" value="1"/>
</dbReference>
<dbReference type="GO" id="GO:0007165">
    <property type="term" value="P:signal transduction"/>
    <property type="evidence" value="ECO:0007669"/>
    <property type="project" value="UniProtKB-ARBA"/>
</dbReference>
<feature type="domain" description="CHASE" evidence="7">
    <location>
        <begin position="162"/>
        <end position="225"/>
    </location>
</feature>
<keyword evidence="10" id="KW-1185">Reference proteome</keyword>
<accession>A0AA43QAE0</accession>
<dbReference type="SMART" id="SM01079">
    <property type="entry name" value="CHASE"/>
    <property type="match status" value="1"/>
</dbReference>
<dbReference type="AlphaFoldDB" id="A0AA43QAE0"/>
<dbReference type="SMART" id="SM00267">
    <property type="entry name" value="GGDEF"/>
    <property type="match status" value="1"/>
</dbReference>
<dbReference type="InterPro" id="IPR042240">
    <property type="entry name" value="CHASE_sf"/>
</dbReference>
<dbReference type="Pfam" id="PF00990">
    <property type="entry name" value="GGDEF"/>
    <property type="match status" value="1"/>
</dbReference>
<evidence type="ECO:0000256" key="2">
    <source>
        <dbReference type="ARBA" id="ARBA00004370"/>
    </source>
</evidence>
<dbReference type="FunFam" id="3.30.70.270:FF:000001">
    <property type="entry name" value="Diguanylate cyclase domain protein"/>
    <property type="match status" value="1"/>
</dbReference>
<dbReference type="PROSITE" id="PS50887">
    <property type="entry name" value="GGDEF"/>
    <property type="match status" value="1"/>
</dbReference>
<evidence type="ECO:0000259" key="7">
    <source>
        <dbReference type="PROSITE" id="PS50839"/>
    </source>
</evidence>
<dbReference type="InterPro" id="IPR052163">
    <property type="entry name" value="DGC-Regulatory_Protein"/>
</dbReference>
<dbReference type="CDD" id="cd01949">
    <property type="entry name" value="GGDEF"/>
    <property type="match status" value="1"/>
</dbReference>
<dbReference type="InterPro" id="IPR000160">
    <property type="entry name" value="GGDEF_dom"/>
</dbReference>
<dbReference type="Gene3D" id="3.30.450.350">
    <property type="entry name" value="CHASE domain"/>
    <property type="match status" value="1"/>
</dbReference>
<comment type="caution">
    <text evidence="9">The sequence shown here is derived from an EMBL/GenBank/DDBJ whole genome shotgun (WGS) entry which is preliminary data.</text>
</comment>